<organism evidence="1 2">
    <name type="scientific">Caldithrix abyssi DSM 13497</name>
    <dbReference type="NCBI Taxonomy" id="880073"/>
    <lineage>
        <taxon>Bacteria</taxon>
        <taxon>Pseudomonadati</taxon>
        <taxon>Calditrichota</taxon>
        <taxon>Calditrichia</taxon>
        <taxon>Calditrichales</taxon>
        <taxon>Calditrichaceae</taxon>
        <taxon>Caldithrix</taxon>
    </lineage>
</organism>
<protein>
    <submittedName>
        <fullName evidence="1">Uncharacterized protein</fullName>
    </submittedName>
</protein>
<reference evidence="1 2" key="1">
    <citation type="submission" date="2016-11" db="EMBL/GenBank/DDBJ databases">
        <title>Genomic analysis of Caldithrix abyssi and proposal of a novel bacterial phylum Caldithrichaeota.</title>
        <authorList>
            <person name="Kublanov I."/>
            <person name="Sigalova O."/>
            <person name="Gavrilov S."/>
            <person name="Lebedinsky A."/>
            <person name="Ivanova N."/>
            <person name="Daum C."/>
            <person name="Reddy T."/>
            <person name="Klenk H.P."/>
            <person name="Goker M."/>
            <person name="Reva O."/>
            <person name="Miroshnichenko M."/>
            <person name="Kyprides N."/>
            <person name="Woyke T."/>
            <person name="Gelfand M."/>
        </authorList>
    </citation>
    <scope>NUCLEOTIDE SEQUENCE [LARGE SCALE GENOMIC DNA]</scope>
    <source>
        <strain evidence="1 2">LF13</strain>
    </source>
</reference>
<gene>
    <name evidence="1" type="ORF">Cabys_1183</name>
</gene>
<dbReference type="AlphaFoldDB" id="A0A1J1C6A6"/>
<dbReference type="EMBL" id="CP018099">
    <property type="protein sequence ID" value="APF17932.1"/>
    <property type="molecule type" value="Genomic_DNA"/>
</dbReference>
<dbReference type="Proteomes" id="UP000183868">
    <property type="component" value="Chromosome"/>
</dbReference>
<name>A0A1J1C6A6_CALAY</name>
<accession>A0A1J1C6A6</accession>
<evidence type="ECO:0000313" key="1">
    <source>
        <dbReference type="EMBL" id="APF17932.1"/>
    </source>
</evidence>
<proteinExistence type="predicted"/>
<sequence>MKLKKNLPFAEILILCQTTGRYNYHLFLHRRTKLNASSVCPICLRKLKTGLT</sequence>
<evidence type="ECO:0000313" key="2">
    <source>
        <dbReference type="Proteomes" id="UP000183868"/>
    </source>
</evidence>
<dbReference type="KEGG" id="caby:Cabys_1183"/>